<dbReference type="Proteomes" id="UP001216674">
    <property type="component" value="Unassembled WGS sequence"/>
</dbReference>
<protein>
    <submittedName>
        <fullName evidence="2">DUF3304 domain-containing protein</fullName>
    </submittedName>
</protein>
<gene>
    <name evidence="2" type="ORF">P3W85_36625</name>
</gene>
<evidence type="ECO:0000256" key="1">
    <source>
        <dbReference type="SAM" id="MobiDB-lite"/>
    </source>
</evidence>
<reference evidence="2 3" key="1">
    <citation type="submission" date="2023-03" db="EMBL/GenBank/DDBJ databases">
        <title>Draft assemblies of triclosan tolerant bacteria isolated from returned activated sludge.</title>
        <authorList>
            <person name="Van Hamelsveld S."/>
        </authorList>
    </citation>
    <scope>NUCLEOTIDE SEQUENCE [LARGE SCALE GENOMIC DNA]</scope>
    <source>
        <strain evidence="2 3">GW210010_S58</strain>
    </source>
</reference>
<dbReference type="EMBL" id="JARJLM010000590">
    <property type="protein sequence ID" value="MDF3838418.1"/>
    <property type="molecule type" value="Genomic_DNA"/>
</dbReference>
<accession>A0ABT6B0M6</accession>
<dbReference type="RefSeq" id="WP_276268379.1">
    <property type="nucleotide sequence ID" value="NZ_JARJLM010000590.1"/>
</dbReference>
<evidence type="ECO:0000313" key="3">
    <source>
        <dbReference type="Proteomes" id="UP001216674"/>
    </source>
</evidence>
<keyword evidence="3" id="KW-1185">Reference proteome</keyword>
<sequence length="202" mass="22785">MRNALTRFLQLTLLLALTARKPSDAPAAATTRQDTMVPLQVSVLNYTDDYIDEVYVNGSWSGGMVKHAGGGSFAGHASVPRQWDPNYKLTIRWRTKPLYLKNPNAFFERELTTQPYQMDERGRMTFLWVAFFPGGEVKLFPTLVGPGHLDFPGGLLEPTLQCRKEHPGSAHCEGPTELWDLMRKGKGPPTRRTRRHDDFPTA</sequence>
<feature type="compositionally biased region" description="Basic residues" evidence="1">
    <location>
        <begin position="184"/>
        <end position="194"/>
    </location>
</feature>
<proteinExistence type="predicted"/>
<name>A0ABT6B0M6_9BURK</name>
<dbReference type="InterPro" id="IPR021733">
    <property type="entry name" value="DUF3304"/>
</dbReference>
<dbReference type="Pfam" id="PF11745">
    <property type="entry name" value="DUF3304"/>
    <property type="match status" value="1"/>
</dbReference>
<comment type="caution">
    <text evidence="2">The sequence shown here is derived from an EMBL/GenBank/DDBJ whole genome shotgun (WGS) entry which is preliminary data.</text>
</comment>
<evidence type="ECO:0000313" key="2">
    <source>
        <dbReference type="EMBL" id="MDF3838418.1"/>
    </source>
</evidence>
<feature type="region of interest" description="Disordered" evidence="1">
    <location>
        <begin position="166"/>
        <end position="202"/>
    </location>
</feature>
<organism evidence="2 3">
    <name type="scientific">Cupriavidus basilensis</name>
    <dbReference type="NCBI Taxonomy" id="68895"/>
    <lineage>
        <taxon>Bacteria</taxon>
        <taxon>Pseudomonadati</taxon>
        <taxon>Pseudomonadota</taxon>
        <taxon>Betaproteobacteria</taxon>
        <taxon>Burkholderiales</taxon>
        <taxon>Burkholderiaceae</taxon>
        <taxon>Cupriavidus</taxon>
    </lineage>
</organism>